<keyword evidence="1" id="KW-0812">Transmembrane</keyword>
<dbReference type="AlphaFoldDB" id="A0A9D2F4W0"/>
<feature type="transmembrane region" description="Helical" evidence="1">
    <location>
        <begin position="33"/>
        <end position="50"/>
    </location>
</feature>
<dbReference type="SUPFAM" id="SSF103473">
    <property type="entry name" value="MFS general substrate transporter"/>
    <property type="match status" value="1"/>
</dbReference>
<keyword evidence="1" id="KW-0472">Membrane</keyword>
<reference evidence="2" key="1">
    <citation type="journal article" date="2021" name="PeerJ">
        <title>Extensive microbial diversity within the chicken gut microbiome revealed by metagenomics and culture.</title>
        <authorList>
            <person name="Gilroy R."/>
            <person name="Ravi A."/>
            <person name="Getino M."/>
            <person name="Pursley I."/>
            <person name="Horton D.L."/>
            <person name="Alikhan N.F."/>
            <person name="Baker D."/>
            <person name="Gharbi K."/>
            <person name="Hall N."/>
            <person name="Watson M."/>
            <person name="Adriaenssens E.M."/>
            <person name="Foster-Nyarko E."/>
            <person name="Jarju S."/>
            <person name="Secka A."/>
            <person name="Antonio M."/>
            <person name="Oren A."/>
            <person name="Chaudhuri R.R."/>
            <person name="La Ragione R."/>
            <person name="Hildebrand F."/>
            <person name="Pallen M.J."/>
        </authorList>
    </citation>
    <scope>NUCLEOTIDE SEQUENCE</scope>
    <source>
        <strain evidence="2">3436</strain>
    </source>
</reference>
<accession>A0A9D2F4W0</accession>
<dbReference type="Proteomes" id="UP000824031">
    <property type="component" value="Unassembled WGS sequence"/>
</dbReference>
<dbReference type="InterPro" id="IPR036259">
    <property type="entry name" value="MFS_trans_sf"/>
</dbReference>
<evidence type="ECO:0000313" key="3">
    <source>
        <dbReference type="Proteomes" id="UP000824031"/>
    </source>
</evidence>
<dbReference type="Pfam" id="PF13347">
    <property type="entry name" value="MFS_2"/>
    <property type="match status" value="1"/>
</dbReference>
<feature type="transmembrane region" description="Helical" evidence="1">
    <location>
        <begin position="99"/>
        <end position="124"/>
    </location>
</feature>
<reference evidence="2" key="2">
    <citation type="submission" date="2021-04" db="EMBL/GenBank/DDBJ databases">
        <authorList>
            <person name="Gilroy R."/>
        </authorList>
    </citation>
    <scope>NUCLEOTIDE SEQUENCE</scope>
    <source>
        <strain evidence="2">3436</strain>
    </source>
</reference>
<feature type="transmembrane region" description="Helical" evidence="1">
    <location>
        <begin position="130"/>
        <end position="153"/>
    </location>
</feature>
<gene>
    <name evidence="2" type="ORF">H9810_10945</name>
</gene>
<dbReference type="EMBL" id="DXBO01000157">
    <property type="protein sequence ID" value="HIZ49227.1"/>
    <property type="molecule type" value="Genomic_DNA"/>
</dbReference>
<feature type="transmembrane region" description="Helical" evidence="1">
    <location>
        <begin position="56"/>
        <end position="78"/>
    </location>
</feature>
<evidence type="ECO:0000256" key="1">
    <source>
        <dbReference type="SAM" id="Phobius"/>
    </source>
</evidence>
<organism evidence="2 3">
    <name type="scientific">Candidatus Gemmiger excrementavium</name>
    <dbReference type="NCBI Taxonomy" id="2838608"/>
    <lineage>
        <taxon>Bacteria</taxon>
        <taxon>Bacillati</taxon>
        <taxon>Bacillota</taxon>
        <taxon>Clostridia</taxon>
        <taxon>Eubacteriales</taxon>
        <taxon>Gemmiger</taxon>
    </lineage>
</organism>
<name>A0A9D2F4W0_9FIRM</name>
<comment type="caution">
    <text evidence="2">The sequence shown here is derived from an EMBL/GenBank/DDBJ whole genome shotgun (WGS) entry which is preliminary data.</text>
</comment>
<evidence type="ECO:0000313" key="2">
    <source>
        <dbReference type="EMBL" id="HIZ49227.1"/>
    </source>
</evidence>
<keyword evidence="1" id="KW-1133">Transmembrane helix</keyword>
<sequence length="154" mass="16342">MLHTQVTVAQFSIFVAFSVVGPMTKKFSIRKTLMVSLAIGITGSVVHIFFPDSMIVLMTAGQLPSFSIIPLICVRGAMNTMTMDCNDYLYGNKIVGMSAAATSFSGKVASGLGGSLISWILAAVNYDSTAAVATAAMRYGIYACSIYISLAMLR</sequence>
<proteinExistence type="predicted"/>
<protein>
    <submittedName>
        <fullName evidence="2">MFS transporter</fullName>
    </submittedName>
</protein>